<evidence type="ECO:0000313" key="1">
    <source>
        <dbReference type="Proteomes" id="UP000887540"/>
    </source>
</evidence>
<protein>
    <submittedName>
        <fullName evidence="2">COMM domain-containing protein</fullName>
    </submittedName>
</protein>
<dbReference type="InterPro" id="IPR047155">
    <property type="entry name" value="COMMD4/6/7/8"/>
</dbReference>
<reference evidence="2" key="1">
    <citation type="submission" date="2022-11" db="UniProtKB">
        <authorList>
            <consortium name="WormBaseParasite"/>
        </authorList>
    </citation>
    <scope>IDENTIFICATION</scope>
</reference>
<sequence>MRFRFIGGLDCPDWILTQIAEFSKIPPSDFKAWCLAMSDRLKMNKTEWDEESLSKLKGKIEIDARSIKAMIAALSFIIEKSAKNKCSPEDLEKEMLQLGMSAEHSRQLFHVYSSEMETLRKILIKKFIKSPSLSLMNKTTQEIDNAQVHKLQCRTSEGKVVKLAMTDQKLNVLKKELTKALESLEHI</sequence>
<dbReference type="WBParaSite" id="ACRNAN_scaffold3867.g12327.t1">
    <property type="protein sequence ID" value="ACRNAN_scaffold3867.g12327.t1"/>
    <property type="gene ID" value="ACRNAN_scaffold3867.g12327"/>
</dbReference>
<evidence type="ECO:0000313" key="2">
    <source>
        <dbReference type="WBParaSite" id="ACRNAN_scaffold3867.g12327.t1"/>
    </source>
</evidence>
<dbReference type="Pfam" id="PF21672">
    <property type="entry name" value="COMM_HN"/>
    <property type="match status" value="1"/>
</dbReference>
<dbReference type="PANTHER" id="PTHR16231:SF4">
    <property type="entry name" value="COMM DOMAIN-CONTAINING PROTEIN 4"/>
    <property type="match status" value="1"/>
</dbReference>
<proteinExistence type="predicted"/>
<dbReference type="Proteomes" id="UP000887540">
    <property type="component" value="Unplaced"/>
</dbReference>
<keyword evidence="1" id="KW-1185">Reference proteome</keyword>
<organism evidence="1 2">
    <name type="scientific">Acrobeloides nanus</name>
    <dbReference type="NCBI Taxonomy" id="290746"/>
    <lineage>
        <taxon>Eukaryota</taxon>
        <taxon>Metazoa</taxon>
        <taxon>Ecdysozoa</taxon>
        <taxon>Nematoda</taxon>
        <taxon>Chromadorea</taxon>
        <taxon>Rhabditida</taxon>
        <taxon>Tylenchina</taxon>
        <taxon>Cephalobomorpha</taxon>
        <taxon>Cephaloboidea</taxon>
        <taxon>Cephalobidae</taxon>
        <taxon>Acrobeloides</taxon>
    </lineage>
</organism>
<name>A0A914DSE1_9BILA</name>
<dbReference type="PANTHER" id="PTHR16231">
    <property type="entry name" value="COMM DOMAIN-CONTAINING PROTEIN 4-8 FAMILY MEMBER"/>
    <property type="match status" value="1"/>
</dbReference>
<accession>A0A914DSE1</accession>
<dbReference type="AlphaFoldDB" id="A0A914DSE1"/>